<organism evidence="4 5">
    <name type="scientific">Chitinivorax tropicus</name>
    <dbReference type="NCBI Taxonomy" id="714531"/>
    <lineage>
        <taxon>Bacteria</taxon>
        <taxon>Pseudomonadati</taxon>
        <taxon>Pseudomonadota</taxon>
        <taxon>Betaproteobacteria</taxon>
        <taxon>Chitinivorax</taxon>
    </lineage>
</organism>
<dbReference type="Pfam" id="PF00497">
    <property type="entry name" value="SBP_bac_3"/>
    <property type="match status" value="1"/>
</dbReference>
<evidence type="ECO:0000259" key="3">
    <source>
        <dbReference type="Pfam" id="PF00497"/>
    </source>
</evidence>
<feature type="domain" description="Solute-binding protein family 3/N-terminal" evidence="3">
    <location>
        <begin position="30"/>
        <end position="240"/>
    </location>
</feature>
<protein>
    <submittedName>
        <fullName evidence="4">Polar amino acid transport system substrate-binding protein</fullName>
    </submittedName>
</protein>
<dbReference type="PANTHER" id="PTHR35936:SF25">
    <property type="entry name" value="ABC TRANSPORTER SUBSTRATE-BINDING PROTEIN"/>
    <property type="match status" value="1"/>
</dbReference>
<evidence type="ECO:0000256" key="1">
    <source>
        <dbReference type="ARBA" id="ARBA00022729"/>
    </source>
</evidence>
<dbReference type="Gene3D" id="3.40.190.10">
    <property type="entry name" value="Periplasmic binding protein-like II"/>
    <property type="match status" value="2"/>
</dbReference>
<dbReference type="PANTHER" id="PTHR35936">
    <property type="entry name" value="MEMBRANE-BOUND LYTIC MUREIN TRANSGLYCOSYLASE F"/>
    <property type="match status" value="1"/>
</dbReference>
<accession>A0A840MJ97</accession>
<evidence type="ECO:0000313" key="4">
    <source>
        <dbReference type="EMBL" id="MBB5019274.1"/>
    </source>
</evidence>
<dbReference type="AlphaFoldDB" id="A0A840MJ97"/>
<dbReference type="InterPro" id="IPR001638">
    <property type="entry name" value="Solute-binding_3/MltF_N"/>
</dbReference>
<dbReference type="SUPFAM" id="SSF53850">
    <property type="entry name" value="Periplasmic binding protein-like II"/>
    <property type="match status" value="1"/>
</dbReference>
<keyword evidence="1 2" id="KW-0732">Signal</keyword>
<feature type="chain" id="PRO_5032750065" evidence="2">
    <location>
        <begin position="22"/>
        <end position="247"/>
    </location>
</feature>
<sequence>MKGAAYWSALLYMAAFSSGWADDKTITLTSLEWPPYTGQALQNQGASAAVAKAAFEAMGYKLKIEFYPWSRAVGLVKTSKTHMGYFPEYHSTDNAKTFHYSDPIGKGPLGFAERADAPISWSRLSDLASKKIGVVQDYVNTDEFDGMVAAKQLKVDVATDDSKNLLKLGGGRIDLAVVDQNVMNYLLSNDKDLKSLKGKLKFNGKLLEDKNLFICFKKGPEGEKLAKLFNDGLKKINVDQIMGQHLK</sequence>
<name>A0A840MJ97_9PROT</name>
<keyword evidence="5" id="KW-1185">Reference proteome</keyword>
<dbReference type="Proteomes" id="UP000575898">
    <property type="component" value="Unassembled WGS sequence"/>
</dbReference>
<feature type="signal peptide" evidence="2">
    <location>
        <begin position="1"/>
        <end position="21"/>
    </location>
</feature>
<comment type="caution">
    <text evidence="4">The sequence shown here is derived from an EMBL/GenBank/DDBJ whole genome shotgun (WGS) entry which is preliminary data.</text>
</comment>
<gene>
    <name evidence="4" type="ORF">HNQ59_002572</name>
</gene>
<evidence type="ECO:0000256" key="2">
    <source>
        <dbReference type="SAM" id="SignalP"/>
    </source>
</evidence>
<dbReference type="RefSeq" id="WP_184039844.1">
    <property type="nucleotide sequence ID" value="NZ_JACHHY010000015.1"/>
</dbReference>
<proteinExistence type="predicted"/>
<reference evidence="4 5" key="1">
    <citation type="submission" date="2020-08" db="EMBL/GenBank/DDBJ databases">
        <title>Genomic Encyclopedia of Type Strains, Phase IV (KMG-IV): sequencing the most valuable type-strain genomes for metagenomic binning, comparative biology and taxonomic classification.</title>
        <authorList>
            <person name="Goeker M."/>
        </authorList>
    </citation>
    <scope>NUCLEOTIDE SEQUENCE [LARGE SCALE GENOMIC DNA]</scope>
    <source>
        <strain evidence="4 5">DSM 27165</strain>
    </source>
</reference>
<evidence type="ECO:0000313" key="5">
    <source>
        <dbReference type="Proteomes" id="UP000575898"/>
    </source>
</evidence>
<dbReference type="EMBL" id="JACHHY010000015">
    <property type="protein sequence ID" value="MBB5019274.1"/>
    <property type="molecule type" value="Genomic_DNA"/>
</dbReference>